<evidence type="ECO:0000259" key="6">
    <source>
        <dbReference type="PROSITE" id="PS51160"/>
    </source>
</evidence>
<name>A0ABT8F5W4_9BACT</name>
<evidence type="ECO:0000256" key="2">
    <source>
        <dbReference type="ARBA" id="ARBA00012150"/>
    </source>
</evidence>
<dbReference type="PRINTS" id="PR00112">
    <property type="entry name" value="ACYLPHPHTASE"/>
</dbReference>
<evidence type="ECO:0000256" key="5">
    <source>
        <dbReference type="RuleBase" id="RU004168"/>
    </source>
</evidence>
<gene>
    <name evidence="7" type="ORF">QWY31_09275</name>
</gene>
<evidence type="ECO:0000313" key="8">
    <source>
        <dbReference type="Proteomes" id="UP001168552"/>
    </source>
</evidence>
<comment type="caution">
    <text evidence="7">The sequence shown here is derived from an EMBL/GenBank/DDBJ whole genome shotgun (WGS) entry which is preliminary data.</text>
</comment>
<dbReference type="InterPro" id="IPR001792">
    <property type="entry name" value="Acylphosphatase-like_dom"/>
</dbReference>
<dbReference type="Proteomes" id="UP001168552">
    <property type="component" value="Unassembled WGS sequence"/>
</dbReference>
<dbReference type="Gene3D" id="3.30.70.100">
    <property type="match status" value="1"/>
</dbReference>
<protein>
    <recommendedName>
        <fullName evidence="2 4">acylphosphatase</fullName>
        <ecNumber evidence="2 4">3.6.1.7</ecNumber>
    </recommendedName>
</protein>
<dbReference type="EC" id="3.6.1.7" evidence="2 4"/>
<dbReference type="PANTHER" id="PTHR47268:SF4">
    <property type="entry name" value="ACYLPHOSPHATASE"/>
    <property type="match status" value="1"/>
</dbReference>
<feature type="domain" description="Acylphosphatase-like" evidence="6">
    <location>
        <begin position="3"/>
        <end position="89"/>
    </location>
</feature>
<dbReference type="RefSeq" id="WP_320004223.1">
    <property type="nucleotide sequence ID" value="NZ_JAUHJS010000004.1"/>
</dbReference>
<dbReference type="PROSITE" id="PS00150">
    <property type="entry name" value="ACYLPHOSPHATASE_1"/>
    <property type="match status" value="1"/>
</dbReference>
<dbReference type="PROSITE" id="PS51160">
    <property type="entry name" value="ACYLPHOSPHATASE_3"/>
    <property type="match status" value="1"/>
</dbReference>
<keyword evidence="8" id="KW-1185">Reference proteome</keyword>
<evidence type="ECO:0000313" key="7">
    <source>
        <dbReference type="EMBL" id="MDN4165693.1"/>
    </source>
</evidence>
<comment type="similarity">
    <text evidence="1 5">Belongs to the acylphosphatase family.</text>
</comment>
<dbReference type="SUPFAM" id="SSF54975">
    <property type="entry name" value="Acylphosphatase/BLUF domain-like"/>
    <property type="match status" value="1"/>
</dbReference>
<evidence type="ECO:0000256" key="1">
    <source>
        <dbReference type="ARBA" id="ARBA00005614"/>
    </source>
</evidence>
<dbReference type="InterPro" id="IPR036046">
    <property type="entry name" value="Acylphosphatase-like_dom_sf"/>
</dbReference>
<feature type="active site" evidence="4">
    <location>
        <position position="18"/>
    </location>
</feature>
<accession>A0ABT8F5W4</accession>
<organism evidence="7 8">
    <name type="scientific">Shiella aurantiaca</name>
    <dbReference type="NCBI Taxonomy" id="3058365"/>
    <lineage>
        <taxon>Bacteria</taxon>
        <taxon>Pseudomonadati</taxon>
        <taxon>Bacteroidota</taxon>
        <taxon>Cytophagia</taxon>
        <taxon>Cytophagales</taxon>
        <taxon>Shiellaceae</taxon>
        <taxon>Shiella</taxon>
    </lineage>
</organism>
<dbReference type="EMBL" id="JAUHJS010000004">
    <property type="protein sequence ID" value="MDN4165693.1"/>
    <property type="molecule type" value="Genomic_DNA"/>
</dbReference>
<reference evidence="7" key="1">
    <citation type="submission" date="2023-06" db="EMBL/GenBank/DDBJ databases">
        <title>Cytophagales bacterium Strain LB-30, isolated from soil.</title>
        <authorList>
            <person name="Liu B."/>
        </authorList>
    </citation>
    <scope>NUCLEOTIDE SEQUENCE</scope>
    <source>
        <strain evidence="7">LB-30</strain>
    </source>
</reference>
<dbReference type="Pfam" id="PF00708">
    <property type="entry name" value="Acylphosphatase"/>
    <property type="match status" value="1"/>
</dbReference>
<feature type="active site" evidence="4">
    <location>
        <position position="36"/>
    </location>
</feature>
<sequence length="89" mass="10024">MQALDIRVYGKVQGVFFRANTQKRARQWGLTGRVRNESDGSVHIQVQGKSEALEAFVAWCRIGDAPAVVSRCEVEEIAPFSEEDFLIVR</sequence>
<proteinExistence type="inferred from homology"/>
<comment type="catalytic activity">
    <reaction evidence="3 4">
        <text>an acyl phosphate + H2O = a carboxylate + phosphate + H(+)</text>
        <dbReference type="Rhea" id="RHEA:14965"/>
        <dbReference type="ChEBI" id="CHEBI:15377"/>
        <dbReference type="ChEBI" id="CHEBI:15378"/>
        <dbReference type="ChEBI" id="CHEBI:29067"/>
        <dbReference type="ChEBI" id="CHEBI:43474"/>
        <dbReference type="ChEBI" id="CHEBI:59918"/>
        <dbReference type="EC" id="3.6.1.7"/>
    </reaction>
</comment>
<keyword evidence="4" id="KW-0378">Hydrolase</keyword>
<dbReference type="InterPro" id="IPR017968">
    <property type="entry name" value="Acylphosphatase_CS"/>
</dbReference>
<dbReference type="PANTHER" id="PTHR47268">
    <property type="entry name" value="ACYLPHOSPHATASE"/>
    <property type="match status" value="1"/>
</dbReference>
<evidence type="ECO:0000256" key="4">
    <source>
        <dbReference type="PROSITE-ProRule" id="PRU00520"/>
    </source>
</evidence>
<evidence type="ECO:0000256" key="3">
    <source>
        <dbReference type="ARBA" id="ARBA00047645"/>
    </source>
</evidence>
<dbReference type="InterPro" id="IPR020456">
    <property type="entry name" value="Acylphosphatase"/>
</dbReference>